<evidence type="ECO:0000256" key="1">
    <source>
        <dbReference type="SAM" id="MobiDB-lite"/>
    </source>
</evidence>
<proteinExistence type="predicted"/>
<feature type="region of interest" description="Disordered" evidence="1">
    <location>
        <begin position="141"/>
        <end position="174"/>
    </location>
</feature>
<gene>
    <name evidence="2" type="ORF">A605_09095</name>
</gene>
<dbReference type="STRING" id="1121362.A605_09095"/>
<dbReference type="AlphaFoldDB" id="M1P826"/>
<sequence length="182" mass="19093">MSSPFVFNVAALMRGGSGAAMPEQRTQTGPSPVRIGPEMIAVPEGGEVTVDATLTPLGEGLLVDADVTGQLTGQCVRCLRELHPHLDLHVSQVFSDSPDFITGEPDEDGEGGGDDVPEIVGDEIDLLQAVIDESGLNLPFNPTCEGGCPEDGDSDVPAPDGISGEENKDRVDPRWAGLEKFL</sequence>
<evidence type="ECO:0000313" key="2">
    <source>
        <dbReference type="EMBL" id="AGF72821.1"/>
    </source>
</evidence>
<accession>M1P826</accession>
<dbReference type="HOGENOM" id="CLU_100236_0_0_11"/>
<dbReference type="eggNOG" id="COG1399">
    <property type="taxonomic scope" value="Bacteria"/>
</dbReference>
<evidence type="ECO:0000313" key="3">
    <source>
        <dbReference type="Proteomes" id="UP000011723"/>
    </source>
</evidence>
<dbReference type="OrthoDB" id="9790372at2"/>
<keyword evidence="3" id="KW-1185">Reference proteome</keyword>
<dbReference type="EMBL" id="CP003697">
    <property type="protein sequence ID" value="AGF72821.1"/>
    <property type="molecule type" value="Genomic_DNA"/>
</dbReference>
<reference evidence="2 3" key="1">
    <citation type="journal article" date="2012" name="Stand. Genomic Sci.">
        <title>Genome sequence of the halotolerant bacterium Corynebacterium halotolerans type strain YIM 70093(T) (= DSM 44683(T)).</title>
        <authorList>
            <person name="Ruckert C."/>
            <person name="Albersmeier A."/>
            <person name="Al-Dilaimi A."/>
            <person name="Niehaus K."/>
            <person name="Szczepanowski R."/>
            <person name="Kalinowski J."/>
        </authorList>
    </citation>
    <scope>NUCLEOTIDE SEQUENCE [LARGE SCALE GENOMIC DNA]</scope>
    <source>
        <strain evidence="2">YIM 70093</strain>
    </source>
</reference>
<dbReference type="RefSeq" id="WP_015401240.1">
    <property type="nucleotide sequence ID" value="NC_020302.1"/>
</dbReference>
<dbReference type="PATRIC" id="fig|1121362.3.peg.1836"/>
<organism evidence="2 3">
    <name type="scientific">Corynebacterium halotolerans YIM 70093 = DSM 44683</name>
    <dbReference type="NCBI Taxonomy" id="1121362"/>
    <lineage>
        <taxon>Bacteria</taxon>
        <taxon>Bacillati</taxon>
        <taxon>Actinomycetota</taxon>
        <taxon>Actinomycetes</taxon>
        <taxon>Mycobacteriales</taxon>
        <taxon>Corynebacteriaceae</taxon>
        <taxon>Corynebacterium</taxon>
    </lineage>
</organism>
<dbReference type="KEGG" id="chn:A605_09095"/>
<dbReference type="InterPro" id="IPR003772">
    <property type="entry name" value="YceD"/>
</dbReference>
<name>M1P826_9CORY</name>
<dbReference type="Proteomes" id="UP000011723">
    <property type="component" value="Chromosome"/>
</dbReference>
<protein>
    <recommendedName>
        <fullName evidence="4">Metal-binding, possibly nucleic acid-binding protein</fullName>
    </recommendedName>
</protein>
<evidence type="ECO:0008006" key="4">
    <source>
        <dbReference type="Google" id="ProtNLM"/>
    </source>
</evidence>
<dbReference type="Pfam" id="PF02620">
    <property type="entry name" value="YceD"/>
    <property type="match status" value="1"/>
</dbReference>